<dbReference type="Gene3D" id="1.10.10.60">
    <property type="entry name" value="Homeodomain-like"/>
    <property type="match status" value="1"/>
</dbReference>
<dbReference type="PROSITE" id="PS50994">
    <property type="entry name" value="INTEGRASE"/>
    <property type="match status" value="1"/>
</dbReference>
<accession>A0A8S5Q7A8</accession>
<dbReference type="InterPro" id="IPR012337">
    <property type="entry name" value="RNaseH-like_sf"/>
</dbReference>
<keyword evidence="1" id="KW-0229">DNA integration</keyword>
<dbReference type="InterPro" id="IPR009004">
    <property type="entry name" value="Transposase_Mu_C"/>
</dbReference>
<organism evidence="3">
    <name type="scientific">Phage sp. ctIHi3</name>
    <dbReference type="NCBI Taxonomy" id="2825791"/>
    <lineage>
        <taxon>Viruses</taxon>
    </lineage>
</organism>
<dbReference type="GO" id="GO:0003676">
    <property type="term" value="F:nucleic acid binding"/>
    <property type="evidence" value="ECO:0007669"/>
    <property type="project" value="InterPro"/>
</dbReference>
<reference evidence="3" key="1">
    <citation type="journal article" date="2021" name="Proc. Natl. Acad. Sci. U.S.A.">
        <title>A Catalog of Tens of Thousands of Viruses from Human Metagenomes Reveals Hidden Associations with Chronic Diseases.</title>
        <authorList>
            <person name="Tisza M.J."/>
            <person name="Buck C.B."/>
        </authorList>
    </citation>
    <scope>NUCLEOTIDE SEQUENCE</scope>
    <source>
        <strain evidence="3">CtIHi3</strain>
    </source>
</reference>
<dbReference type="Pfam" id="PF09299">
    <property type="entry name" value="Mu-transpos_C"/>
    <property type="match status" value="1"/>
</dbReference>
<dbReference type="SUPFAM" id="SSF53098">
    <property type="entry name" value="Ribonuclease H-like"/>
    <property type="match status" value="1"/>
</dbReference>
<evidence type="ECO:0000256" key="1">
    <source>
        <dbReference type="ARBA" id="ARBA00022908"/>
    </source>
</evidence>
<evidence type="ECO:0000313" key="3">
    <source>
        <dbReference type="EMBL" id="DAE14396.1"/>
    </source>
</evidence>
<dbReference type="GO" id="GO:0015074">
    <property type="term" value="P:DNA integration"/>
    <property type="evidence" value="ECO:0007669"/>
    <property type="project" value="UniProtKB-KW"/>
</dbReference>
<dbReference type="InterPro" id="IPR015126">
    <property type="entry name" value="Mu_I-gamma"/>
</dbReference>
<evidence type="ECO:0000259" key="2">
    <source>
        <dbReference type="PROSITE" id="PS50994"/>
    </source>
</evidence>
<dbReference type="Pfam" id="PF00665">
    <property type="entry name" value="rve"/>
    <property type="match status" value="1"/>
</dbReference>
<sequence>MGAMISTAELAIIKGCTKQYVRRLAQTGKLPFTEKADASNNRKEYLFDIDQMDEQTRRRYYNDKRRELDIAESKKTVKTAGKRRLNCVQKSFEEYTEDERQQAATWIKIIKVWEAYRNKSSRKKADTDLLFIAKMQLEHPEIDISPDILYRKYAAYRAGDIEGLIDKRGGWNKGKTDIPQHILDAFMYFYLDERRLPVSRCYQLMIEWVREFYPQDLDKIPSERSFRRQTEKLPEAVVALMRYGEKALTDKYIPYIERLYDDLQANDVWIADNHTFDFITYCENNAQKTHRMYLTAFLDAKSGVLVGWNLTEQPDSHSTLLALRHAIKRFGLPKSVYFDNGSEFLTHDIGGRGHRTRKTWNADDIPPTILQLLDITMHNAIVRNAKAKPIERTFGTLKNHISRVIETFCGGTIIERPESLKYKLKYGIVPEDDQIRSALEILIDGDFNVSEYGGKERKYKGMSRIDVWNESIKYTKFRDAKDEDLSLLLARTTRYQKIKRNGVYIELAGEKLWYSAEDAWKYQGEEVYVRYDPAEYKTVRVYDKATDAYRFTWTLQTDLNVPYITDDPNEIAAGEKTIRTVTRAIHDYSKGLTASITEEQAIDFLTATINRAERGKDRFRIEKPTKFTPVFSDKFKADNPVLSDVDEVFIDIDKINNNALKRKG</sequence>
<dbReference type="Gene3D" id="3.30.420.10">
    <property type="entry name" value="Ribonuclease H-like superfamily/Ribonuclease H"/>
    <property type="match status" value="1"/>
</dbReference>
<protein>
    <submittedName>
        <fullName evidence="3">Transposase</fullName>
    </submittedName>
</protein>
<dbReference type="Pfam" id="PF09039">
    <property type="entry name" value="HTH_Tnp_Mu_2"/>
    <property type="match status" value="1"/>
</dbReference>
<dbReference type="InterPro" id="IPR015378">
    <property type="entry name" value="Transposase-like_Mu_C"/>
</dbReference>
<feature type="domain" description="Integrase catalytic" evidence="2">
    <location>
        <begin position="250"/>
        <end position="401"/>
    </location>
</feature>
<dbReference type="EMBL" id="BK015582">
    <property type="protein sequence ID" value="DAE14396.1"/>
    <property type="molecule type" value="Genomic_DNA"/>
</dbReference>
<proteinExistence type="predicted"/>
<dbReference type="SUPFAM" id="SSF50610">
    <property type="entry name" value="mu transposase, C-terminal domain"/>
    <property type="match status" value="1"/>
</dbReference>
<name>A0A8S5Q7A8_9VIRU</name>
<dbReference type="InterPro" id="IPR001584">
    <property type="entry name" value="Integrase_cat-core"/>
</dbReference>
<dbReference type="InterPro" id="IPR036397">
    <property type="entry name" value="RNaseH_sf"/>
</dbReference>